<reference evidence="9 10" key="1">
    <citation type="submission" date="2024-01" db="EMBL/GenBank/DDBJ databases">
        <title>Novel species of the genus Luteimonas isolated from rivers.</title>
        <authorList>
            <person name="Lu H."/>
        </authorList>
    </citation>
    <scope>NUCLEOTIDE SEQUENCE [LARGE SCALE GENOMIC DNA]</scope>
    <source>
        <strain evidence="9 10">FXH3W</strain>
    </source>
</reference>
<gene>
    <name evidence="9" type="ORF">V3390_03185</name>
</gene>
<dbReference type="Proteomes" id="UP001356170">
    <property type="component" value="Unassembled WGS sequence"/>
</dbReference>
<evidence type="ECO:0000256" key="6">
    <source>
        <dbReference type="SAM" id="Phobius"/>
    </source>
</evidence>
<feature type="transmembrane region" description="Helical" evidence="6">
    <location>
        <begin position="16"/>
        <end position="35"/>
    </location>
</feature>
<feature type="transmembrane region" description="Helical" evidence="6">
    <location>
        <begin position="351"/>
        <end position="369"/>
    </location>
</feature>
<dbReference type="PANTHER" id="PTHR43738">
    <property type="entry name" value="ABC TRANSPORTER, MEMBRANE PROTEIN"/>
    <property type="match status" value="1"/>
</dbReference>
<keyword evidence="2" id="KW-1003">Cell membrane</keyword>
<evidence type="ECO:0000256" key="5">
    <source>
        <dbReference type="ARBA" id="ARBA00023136"/>
    </source>
</evidence>
<keyword evidence="3 6" id="KW-0812">Transmembrane</keyword>
<feature type="domain" description="MacB-like periplasmic core" evidence="8">
    <location>
        <begin position="18"/>
        <end position="229"/>
    </location>
</feature>
<feature type="domain" description="ABC3 transporter permease C-terminal" evidence="7">
    <location>
        <begin position="265"/>
        <end position="379"/>
    </location>
</feature>
<feature type="transmembrane region" description="Helical" evidence="6">
    <location>
        <begin position="260"/>
        <end position="284"/>
    </location>
</feature>
<dbReference type="Pfam" id="PF12704">
    <property type="entry name" value="MacB_PCD"/>
    <property type="match status" value="1"/>
</dbReference>
<keyword evidence="4 6" id="KW-1133">Transmembrane helix</keyword>
<feature type="transmembrane region" description="Helical" evidence="6">
    <location>
        <begin position="304"/>
        <end position="331"/>
    </location>
</feature>
<dbReference type="PANTHER" id="PTHR43738:SF3">
    <property type="entry name" value="ABC TRANSPORTER PERMEASE"/>
    <property type="match status" value="1"/>
</dbReference>
<protein>
    <submittedName>
        <fullName evidence="9">ABC transporter permease</fullName>
    </submittedName>
</protein>
<dbReference type="Pfam" id="PF02687">
    <property type="entry name" value="FtsX"/>
    <property type="match status" value="1"/>
</dbReference>
<evidence type="ECO:0000313" key="10">
    <source>
        <dbReference type="Proteomes" id="UP001356170"/>
    </source>
</evidence>
<evidence type="ECO:0000259" key="7">
    <source>
        <dbReference type="Pfam" id="PF02687"/>
    </source>
</evidence>
<evidence type="ECO:0000256" key="2">
    <source>
        <dbReference type="ARBA" id="ARBA00022475"/>
    </source>
</evidence>
<comment type="caution">
    <text evidence="9">The sequence shown here is derived from an EMBL/GenBank/DDBJ whole genome shotgun (WGS) entry which is preliminary data.</text>
</comment>
<evidence type="ECO:0000256" key="1">
    <source>
        <dbReference type="ARBA" id="ARBA00004651"/>
    </source>
</evidence>
<dbReference type="RefSeq" id="WP_331703318.1">
    <property type="nucleotide sequence ID" value="NZ_JAZHBO010000001.1"/>
</dbReference>
<dbReference type="InterPro" id="IPR025857">
    <property type="entry name" value="MacB_PCD"/>
</dbReference>
<comment type="subcellular location">
    <subcellularLocation>
        <location evidence="1">Cell membrane</location>
        <topology evidence="1">Multi-pass membrane protein</topology>
    </subcellularLocation>
</comment>
<name>A0ABU7UXT6_9GAMM</name>
<sequence length="386" mass="42603">MKYLHLIGAALFRSKLRTFLTMFSVVVAFALFGMLDSVRDTFANSGKTVEGANRMIVSSKLSLTQMLPASLEQRLKTVPGITRVSTGSWFGGYYQDPKQFFPNFAVDPDYFLMYPEYEVAPQQLKDWQATRNGVIVGESLLKKFNWKVGQDIPLQATIFPTKGGNTWTFKISGIFRAKDRKRVGEENSLVFHWQYFDEANDYVKGRVGWYAIAVDSPDNATRIAKAVDALSMNSDAETKTETEAAFQQSFVKQIGDIGKIVTYIMGAVFFTLLMLTGNTMAQAVRERIPELAVLKTIGFSNRAVLWMVLAESLILVIVAGLIGMVAATVLMKIVATISGGMMPINGLGKNTWLLGLGLMVAFGLLVGLLPAMRAMRLNIVDALAGR</sequence>
<evidence type="ECO:0000256" key="3">
    <source>
        <dbReference type="ARBA" id="ARBA00022692"/>
    </source>
</evidence>
<proteinExistence type="predicted"/>
<accession>A0ABU7UXT6</accession>
<dbReference type="InterPro" id="IPR003838">
    <property type="entry name" value="ABC3_permease_C"/>
</dbReference>
<dbReference type="InterPro" id="IPR051125">
    <property type="entry name" value="ABC-4/HrtB_transporter"/>
</dbReference>
<organism evidence="9 10">
    <name type="scientific">Aquilutibacter rugosus</name>
    <dbReference type="NCBI Taxonomy" id="3115820"/>
    <lineage>
        <taxon>Bacteria</taxon>
        <taxon>Pseudomonadati</taxon>
        <taxon>Pseudomonadota</taxon>
        <taxon>Gammaproteobacteria</taxon>
        <taxon>Lysobacterales</taxon>
        <taxon>Lysobacteraceae</taxon>
        <taxon>Aquilutibacter</taxon>
    </lineage>
</organism>
<keyword evidence="10" id="KW-1185">Reference proteome</keyword>
<keyword evidence="5 6" id="KW-0472">Membrane</keyword>
<evidence type="ECO:0000259" key="8">
    <source>
        <dbReference type="Pfam" id="PF12704"/>
    </source>
</evidence>
<evidence type="ECO:0000313" key="9">
    <source>
        <dbReference type="EMBL" id="MEF2155235.1"/>
    </source>
</evidence>
<evidence type="ECO:0000256" key="4">
    <source>
        <dbReference type="ARBA" id="ARBA00022989"/>
    </source>
</evidence>
<dbReference type="EMBL" id="JAZHBO010000001">
    <property type="protein sequence ID" value="MEF2155235.1"/>
    <property type="molecule type" value="Genomic_DNA"/>
</dbReference>